<keyword evidence="3" id="KW-1185">Reference proteome</keyword>
<dbReference type="Proteomes" id="UP000006697">
    <property type="component" value="Chromosome"/>
</dbReference>
<feature type="transmembrane region" description="Helical" evidence="1">
    <location>
        <begin position="12"/>
        <end position="29"/>
    </location>
</feature>
<name>A4GAI9_HERAR</name>
<dbReference type="KEGG" id="har:HEAR3425"/>
<evidence type="ECO:0000313" key="3">
    <source>
        <dbReference type="Proteomes" id="UP000006697"/>
    </source>
</evidence>
<feature type="transmembrane region" description="Helical" evidence="1">
    <location>
        <begin position="35"/>
        <end position="55"/>
    </location>
</feature>
<evidence type="ECO:0000313" key="2">
    <source>
        <dbReference type="EMBL" id="CAL63526.1"/>
    </source>
</evidence>
<proteinExistence type="predicted"/>
<dbReference type="STRING" id="204773.HEAR3425"/>
<keyword evidence="1" id="KW-0812">Transmembrane</keyword>
<protein>
    <submittedName>
        <fullName evidence="2">Uncharacterized protein</fullName>
    </submittedName>
</protein>
<dbReference type="AlphaFoldDB" id="A4GAI9"/>
<accession>A4GAI9</accession>
<reference evidence="2 3" key="1">
    <citation type="journal article" date="2007" name="PLoS Genet.">
        <title>A tale of two oxidation states: bacterial colonization of arsenic-rich environments.</title>
        <authorList>
            <person name="Muller D."/>
            <person name="Medigue C."/>
            <person name="Koechler S."/>
            <person name="Barbe V."/>
            <person name="Barakat M."/>
            <person name="Talla E."/>
            <person name="Bonnefoy V."/>
            <person name="Krin E."/>
            <person name="Arsene-Ploetze F."/>
            <person name="Carapito C."/>
            <person name="Chandler M."/>
            <person name="Cournoyer B."/>
            <person name="Cruveiller S."/>
            <person name="Dossat C."/>
            <person name="Duval S."/>
            <person name="Heymann M."/>
            <person name="Leize E."/>
            <person name="Lieutaud A."/>
            <person name="Lievremont D."/>
            <person name="Makita Y."/>
            <person name="Mangenot S."/>
            <person name="Nitschke W."/>
            <person name="Ortet P."/>
            <person name="Perdrial N."/>
            <person name="Schoepp B."/>
            <person name="Siguier N."/>
            <person name="Simeonova D.D."/>
            <person name="Rouy Z."/>
            <person name="Segurens B."/>
            <person name="Turlin E."/>
            <person name="Vallenet D."/>
            <person name="Van Dorsselaer A."/>
            <person name="Weiss S."/>
            <person name="Weissenbach J."/>
            <person name="Lett M.C."/>
            <person name="Danchin A."/>
            <person name="Bertin P.N."/>
        </authorList>
    </citation>
    <scope>NUCLEOTIDE SEQUENCE [LARGE SCALE GENOMIC DNA]</scope>
    <source>
        <strain evidence="3">ULPAs1</strain>
    </source>
</reference>
<sequence length="164" mass="17472">MSTLSNNSYSSQAAIAIPVALAAIGFAYAPARPLIGLALVAALVLLFKPLAVTALRTALLILTPRQAVVVAKAGKPYVKSPVQTMFALNRKANQIAQTQPELAAKLRMQAYAPELAKPVVAVTVQPQVQVKSRFALNSKANRIAQTQPQLAAQLRMEAAYCLTH</sequence>
<dbReference type="HOGENOM" id="CLU_1633181_0_0_4"/>
<organism evidence="2 3">
    <name type="scientific">Herminiimonas arsenicoxydans</name>
    <dbReference type="NCBI Taxonomy" id="204773"/>
    <lineage>
        <taxon>Bacteria</taxon>
        <taxon>Pseudomonadati</taxon>
        <taxon>Pseudomonadota</taxon>
        <taxon>Betaproteobacteria</taxon>
        <taxon>Burkholderiales</taxon>
        <taxon>Oxalobacteraceae</taxon>
        <taxon>Herminiimonas</taxon>
    </lineage>
</organism>
<evidence type="ECO:0000256" key="1">
    <source>
        <dbReference type="SAM" id="Phobius"/>
    </source>
</evidence>
<dbReference type="OrthoDB" id="8778494at2"/>
<dbReference type="EMBL" id="CU207211">
    <property type="protein sequence ID" value="CAL63526.1"/>
    <property type="molecule type" value="Genomic_DNA"/>
</dbReference>
<keyword evidence="1" id="KW-0472">Membrane</keyword>
<keyword evidence="1" id="KW-1133">Transmembrane helix</keyword>
<gene>
    <name evidence="2" type="ordered locus">HEAR3425</name>
</gene>